<dbReference type="Pfam" id="PF12831">
    <property type="entry name" value="FAD_oxidored"/>
    <property type="match status" value="1"/>
</dbReference>
<evidence type="ECO:0000259" key="4">
    <source>
        <dbReference type="Pfam" id="PF08669"/>
    </source>
</evidence>
<comment type="similarity">
    <text evidence="1">Belongs to the GcvT family.</text>
</comment>
<evidence type="ECO:0000313" key="6">
    <source>
        <dbReference type="EMBL" id="MRU15857.1"/>
    </source>
</evidence>
<evidence type="ECO:0000259" key="3">
    <source>
        <dbReference type="Pfam" id="PF01571"/>
    </source>
</evidence>
<dbReference type="InterPro" id="IPR006222">
    <property type="entry name" value="GCVT_N"/>
</dbReference>
<dbReference type="PANTHER" id="PTHR43757">
    <property type="entry name" value="AMINOMETHYLTRANSFERASE"/>
    <property type="match status" value="1"/>
</dbReference>
<protein>
    <submittedName>
        <fullName evidence="6">Sarcosine oxidase subunit alpha family protein</fullName>
    </submittedName>
</protein>
<evidence type="ECO:0000256" key="1">
    <source>
        <dbReference type="ARBA" id="ARBA00008609"/>
    </source>
</evidence>
<dbReference type="Gene3D" id="3.30.1360.120">
    <property type="entry name" value="Probable tRNA modification gtpase trme, domain 1"/>
    <property type="match status" value="1"/>
</dbReference>
<feature type="domain" description="Aminomethyltransferase C-terminal" evidence="4">
    <location>
        <begin position="888"/>
        <end position="974"/>
    </location>
</feature>
<dbReference type="InterPro" id="IPR027266">
    <property type="entry name" value="TrmE/GcvT-like"/>
</dbReference>
<dbReference type="NCBIfam" id="TIGR01372">
    <property type="entry name" value="soxA"/>
    <property type="match status" value="1"/>
</dbReference>
<dbReference type="PANTHER" id="PTHR43757:SF2">
    <property type="entry name" value="AMINOMETHYLTRANSFERASE, MITOCHONDRIAL"/>
    <property type="match status" value="1"/>
</dbReference>
<reference evidence="6 7" key="1">
    <citation type="submission" date="2019-05" db="EMBL/GenBank/DDBJ databases">
        <title>Roseovarius bejariae sp. nov., a moderately halophylic bacterium isolated from a saline soil in Rambla Salada (Murcia).</title>
        <authorList>
            <person name="Castro D.J."/>
            <person name="Gomez-Altuve A."/>
            <person name="Reina J.C."/>
            <person name="Rodriguez M."/>
            <person name="Sampedro I."/>
            <person name="Llamas I."/>
            <person name="Martinez-Checa F."/>
        </authorList>
    </citation>
    <scope>NUCLEOTIDE SEQUENCE [LARGE SCALE GENOMIC DNA]</scope>
    <source>
        <strain evidence="6 7">A21</strain>
    </source>
</reference>
<feature type="domain" description="GCVT N-terminal" evidence="3">
    <location>
        <begin position="596"/>
        <end position="868"/>
    </location>
</feature>
<dbReference type="InterPro" id="IPR013977">
    <property type="entry name" value="GcvT_C"/>
</dbReference>
<dbReference type="PRINTS" id="PR00368">
    <property type="entry name" value="FADPNR"/>
</dbReference>
<dbReference type="SUPFAM" id="SSF101790">
    <property type="entry name" value="Aminomethyltransferase beta-barrel domain"/>
    <property type="match status" value="1"/>
</dbReference>
<proteinExistence type="inferred from homology"/>
<dbReference type="Gene3D" id="3.10.20.440">
    <property type="entry name" value="2Fe-2S iron-sulphur cluster binding domain, sarcosine oxidase, alpha subunit, N-terminal domain"/>
    <property type="match status" value="1"/>
</dbReference>
<organism evidence="6 7">
    <name type="scientific">Roseovarius bejariae</name>
    <dbReference type="NCBI Taxonomy" id="2576383"/>
    <lineage>
        <taxon>Bacteria</taxon>
        <taxon>Pseudomonadati</taxon>
        <taxon>Pseudomonadota</taxon>
        <taxon>Alphaproteobacteria</taxon>
        <taxon>Rhodobacterales</taxon>
        <taxon>Roseobacteraceae</taxon>
        <taxon>Roseovarius</taxon>
    </lineage>
</organism>
<dbReference type="RefSeq" id="WP_154151482.1">
    <property type="nucleotide sequence ID" value="NZ_SZWE01000001.1"/>
</dbReference>
<dbReference type="InterPro" id="IPR041854">
    <property type="entry name" value="BFD-like_2Fe2S-bd_dom_sf"/>
</dbReference>
<dbReference type="PRINTS" id="PR00411">
    <property type="entry name" value="PNDRDTASEI"/>
</dbReference>
<comment type="caution">
    <text evidence="6">The sequence shown here is derived from an EMBL/GenBank/DDBJ whole genome shotgun (WGS) entry which is preliminary data.</text>
</comment>
<dbReference type="Gene3D" id="3.50.50.60">
    <property type="entry name" value="FAD/NAD(P)-binding domain"/>
    <property type="match status" value="1"/>
</dbReference>
<name>A0A844CM47_9RHOB</name>
<sequence length="982" mass="106567">MSQDYRIDGGQVDRCREVSFRFNGRAMQGYAGDTLASALLANGQRLVGRSFKYHRPRGVFTAGSEEPNALVQLRSGAHQEPNTRATTVELFDGLSATSQNHRGPLEWDVMAVTDLMSSFLSAGFYYKTFMWPRAFWEKLYEPVIRSSAGLGRLSMLEDPDQYDKGFLHCDLLVIGAGPSGLMAALVAARSGARVILADEDFAPGGRLNAETLELGGMAGADWAAQVVAEMADMPNVRVMPRTTVYGAYDHGTYGALERCTDHLAESGGKPRQILWRIYSKRAVLAAGATERPIAFGNNDRPGVMMAGAVRAYVNRFGVTPGRQVAVFTNNDDGWRTAKDLAGKGVEVVAVIDSRDKPAVCDVPGARHVRGAAVMDTVGRKGVKAITLTDGQVIPVDCLAVSGGWNPNVHLTCHQRGRPEWRDDLQAFVPGGALPPGMAVAGAANGQMTLAAALAEGQAQAAAQLEGLSHTVANVDLPKAEDEPREAAAFWHVKESKKRAWVDQQNDVTVKDVKLANREGFRSVELLKRYTTLGMATDQGKTSNIAGLAILAEEAGKTIPEVGTTIFRPPYTPVPMGALGGRARGKEFRPYRLTPSHKWAEENGATFVEVGNWLRAQWFARKGEMGWRDSVDREVEMTRSSVGICDVTTLGKIDIQGRDAAEFLNKVYANGFAKLPVGKVRYGLMLREDGIAYDDGTTARMSENHFVMTTTTANAVVVFRRLEFARQCLWPNMDVHLISTTDGWAQFAVAGPNARKLLQKVVDTEHDLSNEGFPFMACGEVTVCGGMPARLFRISFSGELAYEIAVPARYGNSMMDVLMEAGQEFNAVPYGTEALGVMRIEKGHAAGNELNGQTTAHNLGMGRMVSQKKECIGNVLSQRPEMIREDAVKLMGFKPVNPAEPLTAGAHFINRNAVANMDNDQGWMSSVAYSPSLGHSIGLGFIKSGDARKGEIVRAVSPVHGRDVLVEIVSAHFIDPEGERLRA</sequence>
<dbReference type="EMBL" id="SZWE01000001">
    <property type="protein sequence ID" value="MRU15857.1"/>
    <property type="molecule type" value="Genomic_DNA"/>
</dbReference>
<feature type="domain" description="SoxA A3" evidence="5">
    <location>
        <begin position="496"/>
        <end position="579"/>
    </location>
</feature>
<dbReference type="Pfam" id="PF17806">
    <property type="entry name" value="SO_alpha_A3"/>
    <property type="match status" value="1"/>
</dbReference>
<evidence type="ECO:0000256" key="2">
    <source>
        <dbReference type="ARBA" id="ARBA00023002"/>
    </source>
</evidence>
<dbReference type="PIRSF" id="PIRSF037980">
    <property type="entry name" value="SoxA"/>
    <property type="match status" value="1"/>
</dbReference>
<dbReference type="GO" id="GO:0046653">
    <property type="term" value="P:tetrahydrofolate metabolic process"/>
    <property type="evidence" value="ECO:0007669"/>
    <property type="project" value="InterPro"/>
</dbReference>
<dbReference type="InterPro" id="IPR042204">
    <property type="entry name" value="2Fe-2S-bd_N"/>
</dbReference>
<dbReference type="InterPro" id="IPR028896">
    <property type="entry name" value="GcvT/YgfZ/DmdA"/>
</dbReference>
<dbReference type="SUPFAM" id="SSF103025">
    <property type="entry name" value="Folate-binding domain"/>
    <property type="match status" value="1"/>
</dbReference>
<dbReference type="InterPro" id="IPR041117">
    <property type="entry name" value="SoxA_A3"/>
</dbReference>
<dbReference type="Pfam" id="PF13510">
    <property type="entry name" value="Fer2_4"/>
    <property type="match status" value="1"/>
</dbReference>
<dbReference type="InterPro" id="IPR029043">
    <property type="entry name" value="GcvT/YgfZ_C"/>
</dbReference>
<dbReference type="Proteomes" id="UP000564704">
    <property type="component" value="Unassembled WGS sequence"/>
</dbReference>
<dbReference type="SUPFAM" id="SSF51905">
    <property type="entry name" value="FAD/NAD(P)-binding domain"/>
    <property type="match status" value="1"/>
</dbReference>
<dbReference type="Pfam" id="PF08669">
    <property type="entry name" value="GCV_T_C"/>
    <property type="match status" value="1"/>
</dbReference>
<dbReference type="InterPro" id="IPR006277">
    <property type="entry name" value="Sarcosine_oxidase_asu"/>
</dbReference>
<dbReference type="InterPro" id="IPR036188">
    <property type="entry name" value="FAD/NAD-bd_sf"/>
</dbReference>
<dbReference type="Gene3D" id="1.10.10.1100">
    <property type="entry name" value="BFD-like [2Fe-2S]-binding domain"/>
    <property type="match status" value="1"/>
</dbReference>
<accession>A0A844CM47</accession>
<gene>
    <name evidence="6" type="ORF">FDP25_10505</name>
</gene>
<keyword evidence="7" id="KW-1185">Reference proteome</keyword>
<evidence type="ECO:0000259" key="5">
    <source>
        <dbReference type="Pfam" id="PF17806"/>
    </source>
</evidence>
<keyword evidence="2" id="KW-0560">Oxidoreductase</keyword>
<dbReference type="AlphaFoldDB" id="A0A844CM47"/>
<dbReference type="OrthoDB" id="5287468at2"/>
<dbReference type="Pfam" id="PF01571">
    <property type="entry name" value="GCV_T"/>
    <property type="match status" value="1"/>
</dbReference>
<evidence type="ECO:0000313" key="7">
    <source>
        <dbReference type="Proteomes" id="UP000564704"/>
    </source>
</evidence>
<dbReference type="GO" id="GO:0008115">
    <property type="term" value="F:sarcosine oxidase activity"/>
    <property type="evidence" value="ECO:0007669"/>
    <property type="project" value="InterPro"/>
</dbReference>